<reference evidence="2 3" key="1">
    <citation type="submission" date="2020-01" db="EMBL/GenBank/DDBJ databases">
        <title>Identification and distribution of gene clusters putatively required for synthesis of sphingolipid metabolism inhibitors in phylogenetically diverse species of the filamentous fungus Fusarium.</title>
        <authorList>
            <person name="Kim H.-S."/>
            <person name="Busman M."/>
            <person name="Brown D.W."/>
            <person name="Divon H."/>
            <person name="Uhlig S."/>
            <person name="Proctor R.H."/>
        </authorList>
    </citation>
    <scope>NUCLEOTIDE SEQUENCE [LARGE SCALE GENOMIC DNA]</scope>
    <source>
        <strain evidence="2 3">NRRL 20459</strain>
    </source>
</reference>
<gene>
    <name evidence="2" type="ORF">FALBO_13695</name>
</gene>
<dbReference type="Pfam" id="PF10395">
    <property type="entry name" value="Utp8_b_propeller"/>
    <property type="match status" value="1"/>
</dbReference>
<name>A0A8H4KYB4_9HYPO</name>
<dbReference type="Proteomes" id="UP000554235">
    <property type="component" value="Unassembled WGS sequence"/>
</dbReference>
<feature type="domain" description="Utp8 beta-propeller" evidence="1">
    <location>
        <begin position="7"/>
        <end position="165"/>
    </location>
</feature>
<proteinExistence type="predicted"/>
<accession>A0A8H4KYB4</accession>
<evidence type="ECO:0000313" key="3">
    <source>
        <dbReference type="Proteomes" id="UP000554235"/>
    </source>
</evidence>
<evidence type="ECO:0000313" key="2">
    <source>
        <dbReference type="EMBL" id="KAF4459547.1"/>
    </source>
</evidence>
<sequence length="912" mass="99529">MASEYRIHKPYVLATLPRPLDHTEGRIVAREVYGLRDGQKKRKRTELVVGVDGETASIYDVPASRLITSYPIPPQESFTCPPYSIRIRRTGSSDVSRYTYICTRDSTGQKISLFKDVVRQDGKTTSTTTASQILKTSAIQYITCSSSVSETSNVGDVIAVCQTGEFVSLSGESLAVQWTASSKSAVQDAVATQIEEFEVDYVTSGTMTEFSEGIFKDKPEIYSALPKTPGSEPELVALVSRSVSQGQESRHSVILAAASGLSSTASDIQKLAPLDIAPIGAPTTHGDGAGPSTYQVDVQSALLLQLQQGSLNVYDLAASIPKLRTVVHMENAVSFSRLSRPFVLSCSLESIGLYNHQYRSIHANAPLDLSELPVECQKPKMCQLISYLRSQDLVVALVDNALVSIQVEPPKSHGKRRKQGLLIDSIGRGTAAELPAKKAKAEKLALEFSKQVPGTMTEEYLNTLRSELSTADGFLAKGDLGEWETLLRKRFCMNIRTATGGADEKAANGQESKDSQELPEWAWLSGPSSYAVVDRRWVLYAIGRTFSITTTETEEPRPKLQLIIPDSNVTSYLVVAGHLTLSNVKAAFRDEYDVEALESKNLANDLLTSLTDADPSMTLLLNYLQATQLGELELLLAIRTLMLNMDLLPGPKKPANNKLLKNEAHDGVEDYDMDLDDLERDIAITEYYLGDDSSSRSRGLTLAFTKLWRLPAVTTVKALRATLKTEEILSLIYTLRVELVRGAWTSLYIDPTSFDSEGNDPPPDGVITLISDLLGRCLDAVGAGGWLLNDAISTDQSETGDLLTALKLEVTAALEGLEEAVYLNGVVGEAVRFGLAAQKGGATRQAWNTNKPIPMQLENRESRLLPLGLKTKQLPTKNKVVSGGEVVQRSMRETGHLISQKVEAYSLEKLAI</sequence>
<dbReference type="OrthoDB" id="5330858at2759"/>
<evidence type="ECO:0000259" key="1">
    <source>
        <dbReference type="Pfam" id="PF10395"/>
    </source>
</evidence>
<protein>
    <recommendedName>
        <fullName evidence="1">Utp8 beta-propeller domain-containing protein</fullName>
    </recommendedName>
</protein>
<dbReference type="AlphaFoldDB" id="A0A8H4KYB4"/>
<dbReference type="InterPro" id="IPR018843">
    <property type="entry name" value="Utp8_b-prop"/>
</dbReference>
<keyword evidence="3" id="KW-1185">Reference proteome</keyword>
<dbReference type="EMBL" id="JAADYS010002147">
    <property type="protein sequence ID" value="KAF4459547.1"/>
    <property type="molecule type" value="Genomic_DNA"/>
</dbReference>
<organism evidence="2 3">
    <name type="scientific">Fusarium albosuccineum</name>
    <dbReference type="NCBI Taxonomy" id="1237068"/>
    <lineage>
        <taxon>Eukaryota</taxon>
        <taxon>Fungi</taxon>
        <taxon>Dikarya</taxon>
        <taxon>Ascomycota</taxon>
        <taxon>Pezizomycotina</taxon>
        <taxon>Sordariomycetes</taxon>
        <taxon>Hypocreomycetidae</taxon>
        <taxon>Hypocreales</taxon>
        <taxon>Nectriaceae</taxon>
        <taxon>Fusarium</taxon>
        <taxon>Fusarium decemcellulare species complex</taxon>
    </lineage>
</organism>
<comment type="caution">
    <text evidence="2">The sequence shown here is derived from an EMBL/GenBank/DDBJ whole genome shotgun (WGS) entry which is preliminary data.</text>
</comment>